<dbReference type="AlphaFoldDB" id="A0A422LWZ3"/>
<dbReference type="EMBL" id="LKFS01000110">
    <property type="protein sequence ID" value="RND78639.1"/>
    <property type="molecule type" value="Genomic_DNA"/>
</dbReference>
<evidence type="ECO:0000256" key="1">
    <source>
        <dbReference type="SAM" id="Phobius"/>
    </source>
</evidence>
<proteinExistence type="predicted"/>
<name>A0A422LWZ3_LACPA</name>
<evidence type="ECO:0000313" key="2">
    <source>
        <dbReference type="EMBL" id="RND78639.1"/>
    </source>
</evidence>
<comment type="caution">
    <text evidence="2">The sequence shown here is derived from an EMBL/GenBank/DDBJ whole genome shotgun (WGS) entry which is preliminary data.</text>
</comment>
<dbReference type="RefSeq" id="WP_240031900.1">
    <property type="nucleotide sequence ID" value="NZ_LKFS01000110.1"/>
</dbReference>
<keyword evidence="1" id="KW-0472">Membrane</keyword>
<keyword evidence="1" id="KW-1133">Transmembrane helix</keyword>
<dbReference type="InterPro" id="IPR036938">
    <property type="entry name" value="PAP2/HPO_sf"/>
</dbReference>
<accession>A0A422LWZ3</accession>
<feature type="transmembrane region" description="Helical" evidence="1">
    <location>
        <begin position="52"/>
        <end position="78"/>
    </location>
</feature>
<keyword evidence="1" id="KW-0812">Transmembrane</keyword>
<dbReference type="Proteomes" id="UP000284716">
    <property type="component" value="Unassembled WGS sequence"/>
</dbReference>
<organism evidence="2 3">
    <name type="scientific">Lacticaseibacillus paracasei</name>
    <name type="common">Lactobacillus paracasei</name>
    <dbReference type="NCBI Taxonomy" id="1597"/>
    <lineage>
        <taxon>Bacteria</taxon>
        <taxon>Bacillati</taxon>
        <taxon>Bacillota</taxon>
        <taxon>Bacilli</taxon>
        <taxon>Lactobacillales</taxon>
        <taxon>Lactobacillaceae</taxon>
        <taxon>Lacticaseibacillus</taxon>
    </lineage>
</organism>
<reference evidence="2 3" key="1">
    <citation type="journal article" date="2018" name="Front. Microbiol.">
        <title>Conversion of Methionine to Cysteine in Lactobacillus paracasei Depends on the Highly Mobile cysK-ctl-cysE Gene Cluster.</title>
        <authorList>
            <person name="Wuthrich D."/>
            <person name="Irmler S."/>
            <person name="Berthoud H."/>
            <person name="Guggenbuhl B."/>
            <person name="Eugster E."/>
            <person name="Bruggmann R."/>
        </authorList>
    </citation>
    <scope>NUCLEOTIDE SEQUENCE [LARGE SCALE GENOMIC DNA]</scope>
    <source>
        <strain evidence="2 3">FAM18157</strain>
    </source>
</reference>
<sequence>MPTKTKTLLGGLSLIAFAAIALGVITHAAWLAQLDAAASTLATRAIDPMNTALFKVVATFGSPATVIGLTALLCLWCCSSKNRSSAYGLPVCSSAAPPLRKASSY</sequence>
<gene>
    <name evidence="2" type="ORF">FAM18157_02848</name>
</gene>
<evidence type="ECO:0000313" key="3">
    <source>
        <dbReference type="Proteomes" id="UP000284716"/>
    </source>
</evidence>
<dbReference type="SUPFAM" id="SSF48317">
    <property type="entry name" value="Acid phosphatase/Vanadium-dependent haloperoxidase"/>
    <property type="match status" value="1"/>
</dbReference>
<protein>
    <submittedName>
        <fullName evidence="2">Uncharacterized protein</fullName>
    </submittedName>
</protein>